<dbReference type="EMBL" id="BAABRT010000002">
    <property type="protein sequence ID" value="GAA5523715.1"/>
    <property type="molecule type" value="Genomic_DNA"/>
</dbReference>
<evidence type="ECO:0000313" key="4">
    <source>
        <dbReference type="Proteomes" id="UP001408594"/>
    </source>
</evidence>
<comment type="caution">
    <text evidence="3">The sequence shown here is derived from an EMBL/GenBank/DDBJ whole genome shotgun (WGS) entry which is preliminary data.</text>
</comment>
<dbReference type="InterPro" id="IPR007395">
    <property type="entry name" value="Zn_peptidase_2"/>
</dbReference>
<keyword evidence="4" id="KW-1185">Reference proteome</keyword>
<evidence type="ECO:0000256" key="1">
    <source>
        <dbReference type="SAM" id="MobiDB-lite"/>
    </source>
</evidence>
<organism evidence="3 4">
    <name type="scientific">Microbulbifer aestuariivivens</name>
    <dbReference type="NCBI Taxonomy" id="1908308"/>
    <lineage>
        <taxon>Bacteria</taxon>
        <taxon>Pseudomonadati</taxon>
        <taxon>Pseudomonadota</taxon>
        <taxon>Gammaproteobacteria</taxon>
        <taxon>Cellvibrionales</taxon>
        <taxon>Microbulbiferaceae</taxon>
        <taxon>Microbulbifer</taxon>
    </lineage>
</organism>
<evidence type="ECO:0000256" key="2">
    <source>
        <dbReference type="SAM" id="Phobius"/>
    </source>
</evidence>
<dbReference type="Pfam" id="PF04298">
    <property type="entry name" value="Zn_peptidase_2"/>
    <property type="match status" value="1"/>
</dbReference>
<feature type="region of interest" description="Disordered" evidence="1">
    <location>
        <begin position="67"/>
        <end position="87"/>
    </location>
</feature>
<proteinExistence type="predicted"/>
<reference evidence="3 4" key="1">
    <citation type="submission" date="2024-02" db="EMBL/GenBank/DDBJ databases">
        <title>Microbulbifer aestuariivivens NBRC 112533.</title>
        <authorList>
            <person name="Ichikawa N."/>
            <person name="Katano-Makiyama Y."/>
            <person name="Hidaka K."/>
        </authorList>
    </citation>
    <scope>NUCLEOTIDE SEQUENCE [LARGE SCALE GENOMIC DNA]</scope>
    <source>
        <strain evidence="3 4">NBRC 112533</strain>
    </source>
</reference>
<protein>
    <submittedName>
        <fullName evidence="3">Uncharacterized protein</fullName>
    </submittedName>
</protein>
<dbReference type="RefSeq" id="WP_345548110.1">
    <property type="nucleotide sequence ID" value="NZ_BAABRT010000002.1"/>
</dbReference>
<keyword evidence="2" id="KW-0812">Transmembrane</keyword>
<sequence length="115" mass="12959">MPYVLITLGIIALIAGPQLWVRFVLWRHSNEISDMPGSGAELAEHLIERYKLDGVKVVKAGKDQNYYSPSENSWHSARISTTASRSQPWRWPPMRLAMPSSFAARSRFPGYGKGI</sequence>
<accession>A0ABP9WKI6</accession>
<dbReference type="Proteomes" id="UP001408594">
    <property type="component" value="Unassembled WGS sequence"/>
</dbReference>
<keyword evidence="2" id="KW-0472">Membrane</keyword>
<gene>
    <name evidence="3" type="ORF">Maes01_00264</name>
</gene>
<keyword evidence="2" id="KW-1133">Transmembrane helix</keyword>
<name>A0ABP9WKI6_9GAMM</name>
<evidence type="ECO:0000313" key="3">
    <source>
        <dbReference type="EMBL" id="GAA5523715.1"/>
    </source>
</evidence>
<feature type="transmembrane region" description="Helical" evidence="2">
    <location>
        <begin position="6"/>
        <end position="25"/>
    </location>
</feature>